<gene>
    <name evidence="1" type="ORF">V6R86_00380</name>
</gene>
<sequence>MNKLPKFITTKGVAAIGRVSVATAWRYSRRPDFPKPRYFSPKYPVWIEDEVLGWYMSRPQTRVA</sequence>
<evidence type="ECO:0000313" key="2">
    <source>
        <dbReference type="Proteomes" id="UP001382935"/>
    </source>
</evidence>
<dbReference type="RefSeq" id="WP_338501107.1">
    <property type="nucleotide sequence ID" value="NZ_CP145607.1"/>
</dbReference>
<dbReference type="EMBL" id="CP145607">
    <property type="protein sequence ID" value="WWM69197.1"/>
    <property type="molecule type" value="Genomic_DNA"/>
</dbReference>
<keyword evidence="2" id="KW-1185">Reference proteome</keyword>
<organism evidence="1 2">
    <name type="scientific">Sphingomonas kaistensis</name>
    <dbReference type="NCBI Taxonomy" id="298708"/>
    <lineage>
        <taxon>Bacteria</taxon>
        <taxon>Pseudomonadati</taxon>
        <taxon>Pseudomonadota</taxon>
        <taxon>Alphaproteobacteria</taxon>
        <taxon>Sphingomonadales</taxon>
        <taxon>Sphingomonadaceae</taxon>
        <taxon>Sphingomonas</taxon>
    </lineage>
</organism>
<protein>
    <recommendedName>
        <fullName evidence="3">AlpA family phage regulatory protein</fullName>
    </recommendedName>
</protein>
<reference evidence="1 2" key="1">
    <citation type="submission" date="2024-02" db="EMBL/GenBank/DDBJ databases">
        <title>Full genome sequence of Sphingomonas kaistensis.</title>
        <authorList>
            <person name="Poletto B.L."/>
            <person name="Silva G."/>
            <person name="Galante D."/>
            <person name="Campos K.R."/>
            <person name="Santos M.B.N."/>
            <person name="Sacchi C.T."/>
        </authorList>
    </citation>
    <scope>NUCLEOTIDE SEQUENCE [LARGE SCALE GENOMIC DNA]</scope>
    <source>
        <strain evidence="1 2">MA4R</strain>
    </source>
</reference>
<name>A0ABZ2G040_9SPHN</name>
<evidence type="ECO:0008006" key="3">
    <source>
        <dbReference type="Google" id="ProtNLM"/>
    </source>
</evidence>
<proteinExistence type="predicted"/>
<accession>A0ABZ2G040</accession>
<evidence type="ECO:0000313" key="1">
    <source>
        <dbReference type="EMBL" id="WWM69197.1"/>
    </source>
</evidence>
<dbReference type="Proteomes" id="UP001382935">
    <property type="component" value="Chromosome"/>
</dbReference>